<dbReference type="GO" id="GO:0005506">
    <property type="term" value="F:iron ion binding"/>
    <property type="evidence" value="ECO:0007669"/>
    <property type="project" value="InterPro"/>
</dbReference>
<reference evidence="6" key="1">
    <citation type="submission" date="2023-06" db="EMBL/GenBank/DDBJ databases">
        <title>Genome-scale phylogeny and comparative genomics of the fungal order Sordariales.</title>
        <authorList>
            <consortium name="Lawrence Berkeley National Laboratory"/>
            <person name="Hensen N."/>
            <person name="Bonometti L."/>
            <person name="Westerberg I."/>
            <person name="Brannstrom I.O."/>
            <person name="Guillou S."/>
            <person name="Cros-Aarteil S."/>
            <person name="Calhoun S."/>
            <person name="Haridas S."/>
            <person name="Kuo A."/>
            <person name="Mondo S."/>
            <person name="Pangilinan J."/>
            <person name="Riley R."/>
            <person name="Labutti K."/>
            <person name="Andreopoulos B."/>
            <person name="Lipzen A."/>
            <person name="Chen C."/>
            <person name="Yanf M."/>
            <person name="Daum C."/>
            <person name="Ng V."/>
            <person name="Clum A."/>
            <person name="Steindorff A."/>
            <person name="Ohm R."/>
            <person name="Martin F."/>
            <person name="Silar P."/>
            <person name="Natvig D."/>
            <person name="Lalanne C."/>
            <person name="Gautier V."/>
            <person name="Ament-Velasquez S.L."/>
            <person name="Kruys A."/>
            <person name="Hutchinson M.I."/>
            <person name="Powell A.J."/>
            <person name="Barry K."/>
            <person name="Miller A.N."/>
            <person name="Grigoriev I.V."/>
            <person name="Debuchy R."/>
            <person name="Gladieux P."/>
            <person name="Thoren M.H."/>
            <person name="Johannesson H."/>
        </authorList>
    </citation>
    <scope>NUCLEOTIDE SEQUENCE</scope>
    <source>
        <strain evidence="6">CBS 606.72</strain>
    </source>
</reference>
<dbReference type="GO" id="GO:0008610">
    <property type="term" value="P:lipid biosynthetic process"/>
    <property type="evidence" value="ECO:0007669"/>
    <property type="project" value="InterPro"/>
</dbReference>
<proteinExistence type="predicted"/>
<dbReference type="GO" id="GO:0016020">
    <property type="term" value="C:membrane"/>
    <property type="evidence" value="ECO:0007669"/>
    <property type="project" value="UniProtKB-SubCell"/>
</dbReference>
<evidence type="ECO:0000256" key="2">
    <source>
        <dbReference type="ARBA" id="ARBA00022692"/>
    </source>
</evidence>
<dbReference type="InterPro" id="IPR006694">
    <property type="entry name" value="Fatty_acid_hydroxylase"/>
</dbReference>
<evidence type="ECO:0000313" key="6">
    <source>
        <dbReference type="EMBL" id="KAK0624177.1"/>
    </source>
</evidence>
<evidence type="ECO:0000256" key="1">
    <source>
        <dbReference type="ARBA" id="ARBA00004370"/>
    </source>
</evidence>
<protein>
    <submittedName>
        <fullName evidence="6">Fatty acid hydroxylase superfamily-domain-containing protein</fullName>
    </submittedName>
</protein>
<dbReference type="Proteomes" id="UP001175000">
    <property type="component" value="Unassembled WGS sequence"/>
</dbReference>
<dbReference type="PANTHER" id="PTHR11863">
    <property type="entry name" value="STEROL DESATURASE"/>
    <property type="match status" value="1"/>
</dbReference>
<name>A0AA39WZG1_9PEZI</name>
<dbReference type="InterPro" id="IPR050307">
    <property type="entry name" value="Sterol_Desaturase_Related"/>
</dbReference>
<sequence>MGLPVALTSRWAHIVNTYSPHQIEFFGTLLIQLLFFWTPALSYTSLDFVFPSFSARHKIQPAPKQPTPAQIRHCFFVVLRNQLQNILSSLALLTLASATNKPSRFQITPELPHITTILYQVGICILAREILFYTIHRTLHTHYFYKRIHKIHHEFTAPVALAAQYAHPVEHLLANTLPVALPPLMLGCHVVTMWVFLGGTLVETATVHSGYEFGKWVLGPLGERMVRGHDGHHEKFVVHFGVVGLCDWLGGTDGRGRKVKGG</sequence>
<gene>
    <name evidence="6" type="ORF">B0T14DRAFT_427917</name>
</gene>
<keyword evidence="2" id="KW-0812">Transmembrane</keyword>
<evidence type="ECO:0000256" key="4">
    <source>
        <dbReference type="ARBA" id="ARBA00023136"/>
    </source>
</evidence>
<evidence type="ECO:0000256" key="3">
    <source>
        <dbReference type="ARBA" id="ARBA00022989"/>
    </source>
</evidence>
<evidence type="ECO:0000313" key="7">
    <source>
        <dbReference type="Proteomes" id="UP001175000"/>
    </source>
</evidence>
<comment type="caution">
    <text evidence="6">The sequence shown here is derived from an EMBL/GenBank/DDBJ whole genome shotgun (WGS) entry which is preliminary data.</text>
</comment>
<evidence type="ECO:0000259" key="5">
    <source>
        <dbReference type="Pfam" id="PF04116"/>
    </source>
</evidence>
<dbReference type="Pfam" id="PF04116">
    <property type="entry name" value="FA_hydroxylase"/>
    <property type="match status" value="1"/>
</dbReference>
<dbReference type="AlphaFoldDB" id="A0AA39WZG1"/>
<comment type="subcellular location">
    <subcellularLocation>
        <location evidence="1">Membrane</location>
    </subcellularLocation>
</comment>
<dbReference type="GO" id="GO:0016491">
    <property type="term" value="F:oxidoreductase activity"/>
    <property type="evidence" value="ECO:0007669"/>
    <property type="project" value="InterPro"/>
</dbReference>
<organism evidence="6 7">
    <name type="scientific">Immersiella caudata</name>
    <dbReference type="NCBI Taxonomy" id="314043"/>
    <lineage>
        <taxon>Eukaryota</taxon>
        <taxon>Fungi</taxon>
        <taxon>Dikarya</taxon>
        <taxon>Ascomycota</taxon>
        <taxon>Pezizomycotina</taxon>
        <taxon>Sordariomycetes</taxon>
        <taxon>Sordariomycetidae</taxon>
        <taxon>Sordariales</taxon>
        <taxon>Lasiosphaeriaceae</taxon>
        <taxon>Immersiella</taxon>
    </lineage>
</organism>
<keyword evidence="4" id="KW-0472">Membrane</keyword>
<dbReference type="EMBL" id="JAULSU010000003">
    <property type="protein sequence ID" value="KAK0624177.1"/>
    <property type="molecule type" value="Genomic_DNA"/>
</dbReference>
<keyword evidence="3" id="KW-1133">Transmembrane helix</keyword>
<accession>A0AA39WZG1</accession>
<feature type="domain" description="Fatty acid hydroxylase" evidence="5">
    <location>
        <begin position="123"/>
        <end position="252"/>
    </location>
</feature>
<keyword evidence="7" id="KW-1185">Reference proteome</keyword>